<dbReference type="InterPro" id="IPR024943">
    <property type="entry name" value="Enhancer_polycomb"/>
</dbReference>
<accession>A0AAJ5Z2T0</accession>
<dbReference type="GO" id="GO:0035267">
    <property type="term" value="C:NuA4 histone acetyltransferase complex"/>
    <property type="evidence" value="ECO:0007669"/>
    <property type="project" value="InterPro"/>
</dbReference>
<proteinExistence type="inferred from homology"/>
<comment type="function">
    <text evidence="6">Component of the NuA4 histone acetyltransferase complex which is involved in transcriptional activation of selected genes principally by acetylation of nucleosomal histone H4 and H2A. The NuA4 complex is also involved in DNA repair. Involved in gene silencing by neighboring heterochromatin, blockage of the silencing spreading along the chromosome, and required for cell cycle progression through G2/M.</text>
</comment>
<feature type="domain" description="Enhancer of polycomb-like N-terminal" evidence="10">
    <location>
        <begin position="323"/>
        <end position="479"/>
    </location>
</feature>
<comment type="similarity">
    <text evidence="2 7">Belongs to the enhancer of polycomb family.</text>
</comment>
<reference evidence="11 12" key="1">
    <citation type="submission" date="2023-03" db="EMBL/GenBank/DDBJ databases">
        <title>Mating type loci evolution in Malassezia.</title>
        <authorList>
            <person name="Coelho M.A."/>
        </authorList>
    </citation>
    <scope>NUCLEOTIDE SEQUENCE [LARGE SCALE GENOMIC DNA]</scope>
    <source>
        <strain evidence="11 12">CBS 13387</strain>
    </source>
</reference>
<dbReference type="AlphaFoldDB" id="A0AAJ5Z2T0"/>
<sequence length="1160" mass="129502">MWENEEAALIEASRKAYQEKSNLDDPTHNIKESFTDGTEMIRLDDDETIMIPRTTKEDSVNASQLDKNKPKKPRNRLSVLPDTHEDSLSALEVTGGTPVAKKPSKRELDEYRRRSAGSEWFGMPAFPGSSSKNVSKDSRIEGGKSSYTGGDARAATGKEMRQQLTAIRLRNALDPKRFYRGSGGTGSERSVPKYAQLGKVVGGGLEPTSVLTKTQRANSVVGELMRDSGTVSYSKRKFGEAASVSASIDNDCTSLDGNRHHPSWVGHRTRFLFPFHFRTYDEQSYAEQEALIQAKEYVYLAQWVAINDAANAFVSAVAPEFESSDNQQDSNFGVDSHEITEYHLQAALSSTQVDNVGNASTKKYHIPTPQSVEVLSQAQYHEQYPTNVYFDPVTYVRFSDTVEACNRGSPYCMDEDDKGWLDKHNEKAQSNLEKALKDSKEEPTESEAARIEALMRKDASKYCSISEDEFETIMYVFERTTCERHPLLELDMSKLPPLSELLPQFEPNSSCSALALPELPALPNDLSSSVPTPAGKNNNSKNTPKQGSGELAWSAKNPFRYLHLLKPGAHAVYSWWKLRRQAREGRPIVPSLNFDESNENDPYVCFRRREVKSARKTRKTDTLQLEKLVRLEVEMRQAASLFFMIAQRERLKELSVKQAKGCWTKAQELLALKRSWDITGPSKGKEDESLLFGIQPDPLEPVPSTTATQHTQLLKKKRKVDEAASSTSSTVLKLRRPKAEPEYAQSTTKAGMEHVNTSTGVSSIMDRMIAVQQYIDNECTMRQQADAGMEDLTDSAFQPSVAPPPIRAFRPIQSDNNDTHFWSNHPFARPGRQSCFRRRVGRGGRVFLDRRPIAVSPAPANIGAWPRQRQNGFPLATFGFDRSSDSMKRMDGFNRIHAGFDAFRSYAPVVQSSRVAPMLLPTPDLSWDPLNSKDPREPLTHDPDLNFRRLNKAGVYHVEPQNTDLASTASDSTVGTQSSDEMGDGQSTQATDIDQEDSKPMDKDKSPELQSQSTLATREEVVESVEEQMERAQKLAERWRYDEDGGRYAGLGLLGLGGMEGDEEAVLDDFDQRFIRFRMSLLDEANLLKLSTDWTHMRQALIAASSNLYTRPSFSVADAQKNATGGSASVTVANETSNTRPVVSSTTKDGSNNTKPSNEK</sequence>
<comment type="subcellular location">
    <subcellularLocation>
        <location evidence="1 7">Nucleus</location>
    </subcellularLocation>
</comment>
<keyword evidence="4 7" id="KW-0804">Transcription</keyword>
<gene>
    <name evidence="11" type="primary">EPL1</name>
    <name evidence="11" type="ORF">MARU1_001912</name>
</gene>
<dbReference type="Pfam" id="PF10513">
    <property type="entry name" value="EPL1"/>
    <property type="match status" value="1"/>
</dbReference>
<feature type="compositionally biased region" description="Polar residues" evidence="8">
    <location>
        <begin position="525"/>
        <end position="546"/>
    </location>
</feature>
<evidence type="ECO:0000256" key="1">
    <source>
        <dbReference type="ARBA" id="ARBA00004123"/>
    </source>
</evidence>
<feature type="compositionally biased region" description="Basic and acidic residues" evidence="8">
    <location>
        <begin position="931"/>
        <end position="945"/>
    </location>
</feature>
<name>A0AAJ5Z2T0_9BASI</name>
<feature type="region of interest" description="Disordered" evidence="8">
    <location>
        <begin position="959"/>
        <end position="1018"/>
    </location>
</feature>
<feature type="region of interest" description="Disordered" evidence="8">
    <location>
        <begin position="51"/>
        <end position="87"/>
    </location>
</feature>
<dbReference type="Proteomes" id="UP001217582">
    <property type="component" value="Chromosome 3"/>
</dbReference>
<evidence type="ECO:0000256" key="8">
    <source>
        <dbReference type="SAM" id="MobiDB-lite"/>
    </source>
</evidence>
<evidence type="ECO:0000256" key="5">
    <source>
        <dbReference type="ARBA" id="ARBA00023242"/>
    </source>
</evidence>
<dbReference type="GO" id="GO:0006357">
    <property type="term" value="P:regulation of transcription by RNA polymerase II"/>
    <property type="evidence" value="ECO:0007669"/>
    <property type="project" value="InterPro"/>
</dbReference>
<feature type="compositionally biased region" description="Basic and acidic residues" evidence="8">
    <location>
        <begin position="996"/>
        <end position="1007"/>
    </location>
</feature>
<protein>
    <recommendedName>
        <fullName evidence="7">Enhancer of polycomb-like protein</fullName>
    </recommendedName>
</protein>
<keyword evidence="12" id="KW-1185">Reference proteome</keyword>
<evidence type="ECO:0000256" key="6">
    <source>
        <dbReference type="ARBA" id="ARBA00025513"/>
    </source>
</evidence>
<feature type="region of interest" description="Disordered" evidence="8">
    <location>
        <begin position="122"/>
        <end position="157"/>
    </location>
</feature>
<dbReference type="EMBL" id="CP119918">
    <property type="protein sequence ID" value="WFD15888.1"/>
    <property type="molecule type" value="Genomic_DNA"/>
</dbReference>
<dbReference type="PANTHER" id="PTHR14898">
    <property type="entry name" value="ENHANCER OF POLYCOMB"/>
    <property type="match status" value="1"/>
</dbReference>
<evidence type="ECO:0000256" key="2">
    <source>
        <dbReference type="ARBA" id="ARBA00008035"/>
    </source>
</evidence>
<evidence type="ECO:0000259" key="10">
    <source>
        <dbReference type="Pfam" id="PF10513"/>
    </source>
</evidence>
<feature type="region of interest" description="Disordered" evidence="8">
    <location>
        <begin position="725"/>
        <end position="751"/>
    </location>
</feature>
<feature type="domain" description="Fcf2 pre-rRNA processing C-terminal" evidence="9">
    <location>
        <begin position="158"/>
        <end position="237"/>
    </location>
</feature>
<dbReference type="InterPro" id="IPR019542">
    <property type="entry name" value="Enhancer_polycomb-like_N"/>
</dbReference>
<feature type="region of interest" description="Disordered" evidence="8">
    <location>
        <begin position="920"/>
        <end position="945"/>
    </location>
</feature>
<evidence type="ECO:0000313" key="12">
    <source>
        <dbReference type="Proteomes" id="UP001217582"/>
    </source>
</evidence>
<dbReference type="InterPro" id="IPR014810">
    <property type="entry name" value="Fcf2_C"/>
</dbReference>
<feature type="region of interest" description="Disordered" evidence="8">
    <location>
        <begin position="524"/>
        <end position="549"/>
    </location>
</feature>
<evidence type="ECO:0000313" key="11">
    <source>
        <dbReference type="EMBL" id="WFD15888.1"/>
    </source>
</evidence>
<evidence type="ECO:0000256" key="7">
    <source>
        <dbReference type="RuleBase" id="RU361124"/>
    </source>
</evidence>
<evidence type="ECO:0000256" key="3">
    <source>
        <dbReference type="ARBA" id="ARBA00023015"/>
    </source>
</evidence>
<organism evidence="11 12">
    <name type="scientific">Malassezia arunalokei</name>
    <dbReference type="NCBI Taxonomy" id="1514897"/>
    <lineage>
        <taxon>Eukaryota</taxon>
        <taxon>Fungi</taxon>
        <taxon>Dikarya</taxon>
        <taxon>Basidiomycota</taxon>
        <taxon>Ustilaginomycotina</taxon>
        <taxon>Malasseziomycetes</taxon>
        <taxon>Malasseziales</taxon>
        <taxon>Malasseziaceae</taxon>
        <taxon>Malassezia</taxon>
    </lineage>
</organism>
<feature type="compositionally biased region" description="Polar residues" evidence="8">
    <location>
        <begin position="960"/>
        <end position="992"/>
    </location>
</feature>
<feature type="region of interest" description="Disordered" evidence="8">
    <location>
        <begin position="1124"/>
        <end position="1160"/>
    </location>
</feature>
<evidence type="ECO:0000256" key="4">
    <source>
        <dbReference type="ARBA" id="ARBA00023163"/>
    </source>
</evidence>
<keyword evidence="3 7" id="KW-0805">Transcription regulation</keyword>
<dbReference type="Pfam" id="PF08698">
    <property type="entry name" value="Fcf2"/>
    <property type="match status" value="1"/>
</dbReference>
<evidence type="ECO:0000259" key="9">
    <source>
        <dbReference type="Pfam" id="PF08698"/>
    </source>
</evidence>
<dbReference type="GO" id="GO:0005634">
    <property type="term" value="C:nucleus"/>
    <property type="evidence" value="ECO:0007669"/>
    <property type="project" value="UniProtKB-SubCell"/>
</dbReference>
<keyword evidence="5 7" id="KW-0539">Nucleus</keyword>